<dbReference type="InterPro" id="IPR027417">
    <property type="entry name" value="P-loop_NTPase"/>
</dbReference>
<evidence type="ECO:0000256" key="3">
    <source>
        <dbReference type="ARBA" id="ARBA00022705"/>
    </source>
</evidence>
<dbReference type="CDD" id="cd18140">
    <property type="entry name" value="HLD_clamp_RFC"/>
    <property type="match status" value="1"/>
</dbReference>
<dbReference type="Proteomes" id="UP000660262">
    <property type="component" value="Unassembled WGS sequence"/>
</dbReference>
<evidence type="ECO:0000256" key="1">
    <source>
        <dbReference type="ARBA" id="ARBA00005378"/>
    </source>
</evidence>
<dbReference type="SMART" id="SM00382">
    <property type="entry name" value="AAA"/>
    <property type="match status" value="1"/>
</dbReference>
<feature type="region of interest" description="Disordered" evidence="6">
    <location>
        <begin position="1"/>
        <end position="25"/>
    </location>
</feature>
<dbReference type="InterPro" id="IPR047854">
    <property type="entry name" value="RFC_lid"/>
</dbReference>
<dbReference type="AlphaFoldDB" id="A0A830I1W2"/>
<organism evidence="8 9">
    <name type="scientific">Pycnococcus provasolii</name>
    <dbReference type="NCBI Taxonomy" id="41880"/>
    <lineage>
        <taxon>Eukaryota</taxon>
        <taxon>Viridiplantae</taxon>
        <taxon>Chlorophyta</taxon>
        <taxon>Pseudoscourfieldiophyceae</taxon>
        <taxon>Pseudoscourfieldiales</taxon>
        <taxon>Pycnococcaceae</taxon>
        <taxon>Pycnococcus</taxon>
    </lineage>
</organism>
<dbReference type="InterPro" id="IPR003959">
    <property type="entry name" value="ATPase_AAA_core"/>
</dbReference>
<dbReference type="OrthoDB" id="4199794at2759"/>
<dbReference type="EMBL" id="BNJQ01000033">
    <property type="protein sequence ID" value="GHP11147.1"/>
    <property type="molecule type" value="Genomic_DNA"/>
</dbReference>
<dbReference type="GO" id="GO:0005524">
    <property type="term" value="F:ATP binding"/>
    <property type="evidence" value="ECO:0007669"/>
    <property type="project" value="UniProtKB-KW"/>
</dbReference>
<keyword evidence="4" id="KW-0547">Nucleotide-binding</keyword>
<evidence type="ECO:0000259" key="7">
    <source>
        <dbReference type="SMART" id="SM00382"/>
    </source>
</evidence>
<keyword evidence="3" id="KW-0235">DNA replication</keyword>
<dbReference type="GO" id="GO:0016887">
    <property type="term" value="F:ATP hydrolysis activity"/>
    <property type="evidence" value="ECO:0007669"/>
    <property type="project" value="InterPro"/>
</dbReference>
<dbReference type="GO" id="GO:0005634">
    <property type="term" value="C:nucleus"/>
    <property type="evidence" value="ECO:0007669"/>
    <property type="project" value="TreeGrafter"/>
</dbReference>
<dbReference type="GO" id="GO:0006281">
    <property type="term" value="P:DNA repair"/>
    <property type="evidence" value="ECO:0007669"/>
    <property type="project" value="TreeGrafter"/>
</dbReference>
<dbReference type="Gene3D" id="1.10.8.60">
    <property type="match status" value="1"/>
</dbReference>
<comment type="similarity">
    <text evidence="1">Belongs to the activator 1 small subunits family.</text>
</comment>
<dbReference type="Gene3D" id="3.40.50.300">
    <property type="entry name" value="P-loop containing nucleotide triphosphate hydrolases"/>
    <property type="match status" value="1"/>
</dbReference>
<feature type="domain" description="AAA+ ATPase" evidence="7">
    <location>
        <begin position="54"/>
        <end position="188"/>
    </location>
</feature>
<evidence type="ECO:0000313" key="9">
    <source>
        <dbReference type="Proteomes" id="UP000660262"/>
    </source>
</evidence>
<dbReference type="PANTHER" id="PTHR11669:SF20">
    <property type="entry name" value="REPLICATION FACTOR C SUBUNIT 4"/>
    <property type="match status" value="1"/>
</dbReference>
<evidence type="ECO:0000256" key="6">
    <source>
        <dbReference type="SAM" id="MobiDB-lite"/>
    </source>
</evidence>
<protein>
    <recommendedName>
        <fullName evidence="7">AAA+ ATPase domain-containing protein</fullName>
    </recommendedName>
</protein>
<dbReference type="InterPro" id="IPR003593">
    <property type="entry name" value="AAA+_ATPase"/>
</dbReference>
<evidence type="ECO:0000256" key="4">
    <source>
        <dbReference type="ARBA" id="ARBA00022741"/>
    </source>
</evidence>
<proteinExistence type="inferred from homology"/>
<accession>A0A830I1W2</accession>
<evidence type="ECO:0000256" key="5">
    <source>
        <dbReference type="ARBA" id="ARBA00022840"/>
    </source>
</evidence>
<feature type="region of interest" description="Disordered" evidence="6">
    <location>
        <begin position="244"/>
        <end position="263"/>
    </location>
</feature>
<gene>
    <name evidence="8" type="ORF">PPROV_000987700</name>
</gene>
<dbReference type="Gene3D" id="1.20.272.10">
    <property type="match status" value="1"/>
</dbReference>
<sequence>MAPPPGHKSGSSSVRRHAPWVEKHRPRDIGEVAHQAAVTAALTSAVSGSAGAASMPHLLFYGPPGTGKTTCALALCRELFGTAAWHSRVLELNASDERGISVVRNQVKNFASQAVGTAETHAGAPPFKVIILDECDAMTEDAQHALRRTMELFSKSTRFVLCCNYISRVIDPLASRCAKFRFEPLPVEAMTRRLEDIARLEGVHTPIAPEALEALSIVAQGDMRRAITTMQSASMVCAAKQQGVDGARKRRREDGGGDDDAMEEDVVPPIILDREVIMEVAGRVEDTIVAQLVRLCAAGGEAAKDAPSSSLARFDAVQTFANMYVSSGQPMPQLVSQFVDALISSDTNAPSASNMSEIGDVLAAIDDPTKAKWLGHCSVADAGLVTGGDELLSLLSLVASCREDSPKGLRTLVADAAAAAPTAAAS</sequence>
<dbReference type="CDD" id="cd00009">
    <property type="entry name" value="AAA"/>
    <property type="match status" value="1"/>
</dbReference>
<dbReference type="SUPFAM" id="SSF52540">
    <property type="entry name" value="P-loop containing nucleoside triphosphate hydrolases"/>
    <property type="match status" value="1"/>
</dbReference>
<dbReference type="InterPro" id="IPR050238">
    <property type="entry name" value="DNA_Rep/Repair_Clamp_Loader"/>
</dbReference>
<dbReference type="GO" id="GO:0006261">
    <property type="term" value="P:DNA-templated DNA replication"/>
    <property type="evidence" value="ECO:0007669"/>
    <property type="project" value="TreeGrafter"/>
</dbReference>
<comment type="subunit">
    <text evidence="2">Heterotetramer of subunits RFC2, RFC3, RFC4 and RFC5 that can form a complex with RFC1.</text>
</comment>
<dbReference type="FunFam" id="3.40.50.300:FF:000129">
    <property type="entry name" value="Replication factor C subunit 5"/>
    <property type="match status" value="1"/>
</dbReference>
<dbReference type="GO" id="GO:0003689">
    <property type="term" value="F:DNA clamp loader activity"/>
    <property type="evidence" value="ECO:0007669"/>
    <property type="project" value="TreeGrafter"/>
</dbReference>
<evidence type="ECO:0000256" key="2">
    <source>
        <dbReference type="ARBA" id="ARBA00011480"/>
    </source>
</evidence>
<reference evidence="8" key="1">
    <citation type="submission" date="2020-10" db="EMBL/GenBank/DDBJ databases">
        <title>Unveiling of a novel bifunctional photoreceptor, Dualchrome1, isolated from a cosmopolitan green alga.</title>
        <authorList>
            <person name="Suzuki S."/>
            <person name="Kawachi M."/>
        </authorList>
    </citation>
    <scope>NUCLEOTIDE SEQUENCE</scope>
    <source>
        <strain evidence="8">NIES 2893</strain>
    </source>
</reference>
<comment type="caution">
    <text evidence="8">The sequence shown here is derived from an EMBL/GenBank/DDBJ whole genome shotgun (WGS) entry which is preliminary data.</text>
</comment>
<evidence type="ECO:0000313" key="8">
    <source>
        <dbReference type="EMBL" id="GHP11147.1"/>
    </source>
</evidence>
<dbReference type="Pfam" id="PF00004">
    <property type="entry name" value="AAA"/>
    <property type="match status" value="1"/>
</dbReference>
<name>A0A830I1W2_9CHLO</name>
<keyword evidence="5" id="KW-0067">ATP-binding</keyword>
<dbReference type="PANTHER" id="PTHR11669">
    <property type="entry name" value="REPLICATION FACTOR C / DNA POLYMERASE III GAMMA-TAU SUBUNIT"/>
    <property type="match status" value="1"/>
</dbReference>
<keyword evidence="9" id="KW-1185">Reference proteome</keyword>
<dbReference type="GO" id="GO:0005663">
    <property type="term" value="C:DNA replication factor C complex"/>
    <property type="evidence" value="ECO:0007669"/>
    <property type="project" value="TreeGrafter"/>
</dbReference>